<dbReference type="AlphaFoldDB" id="A0A562SD22"/>
<dbReference type="Gene3D" id="3.90.320.10">
    <property type="match status" value="1"/>
</dbReference>
<evidence type="ECO:0000313" key="1">
    <source>
        <dbReference type="EMBL" id="TWI79231.1"/>
    </source>
</evidence>
<dbReference type="EMBL" id="VLLE01000006">
    <property type="protein sequence ID" value="TWI79231.1"/>
    <property type="molecule type" value="Genomic_DNA"/>
</dbReference>
<dbReference type="InterPro" id="IPR026350">
    <property type="entry name" value="GxxExxY"/>
</dbReference>
<organism evidence="1 2">
    <name type="scientific">Lacibacter cauensis</name>
    <dbReference type="NCBI Taxonomy" id="510947"/>
    <lineage>
        <taxon>Bacteria</taxon>
        <taxon>Pseudomonadati</taxon>
        <taxon>Bacteroidota</taxon>
        <taxon>Chitinophagia</taxon>
        <taxon>Chitinophagales</taxon>
        <taxon>Chitinophagaceae</taxon>
        <taxon>Lacibacter</taxon>
    </lineage>
</organism>
<proteinExistence type="predicted"/>
<accession>A0A562SD22</accession>
<comment type="caution">
    <text evidence="1">The sequence shown here is derived from an EMBL/GenBank/DDBJ whole genome shotgun (WGS) entry which is preliminary data.</text>
</comment>
<dbReference type="NCBIfam" id="TIGR04256">
    <property type="entry name" value="GxxExxY"/>
    <property type="match status" value="1"/>
</dbReference>
<dbReference type="RefSeq" id="WP_144888005.1">
    <property type="nucleotide sequence ID" value="NZ_VLLE01000006.1"/>
</dbReference>
<gene>
    <name evidence="1" type="ORF">IQ13_3634</name>
</gene>
<dbReference type="Proteomes" id="UP000316167">
    <property type="component" value="Unassembled WGS sequence"/>
</dbReference>
<protein>
    <submittedName>
        <fullName evidence="1">GxxExxY protein</fullName>
    </submittedName>
</protein>
<keyword evidence="2" id="KW-1185">Reference proteome</keyword>
<evidence type="ECO:0000313" key="2">
    <source>
        <dbReference type="Proteomes" id="UP000316167"/>
    </source>
</evidence>
<dbReference type="OrthoDB" id="1119698at2"/>
<sequence length="125" mass="14102">MDINDLTYKIRGAIFQVHNALGPGLFESVYEAALAYELVQQGLQIRTQVGIPVSYKDVQLEIGFRLDILVEDSVIVEIKSVEKLADVHKKQLPTYLKLTNTKIGLLVNFNTASLFDKENLIRIIN</sequence>
<reference evidence="1 2" key="1">
    <citation type="journal article" date="2015" name="Stand. Genomic Sci.">
        <title>Genomic Encyclopedia of Bacterial and Archaeal Type Strains, Phase III: the genomes of soil and plant-associated and newly described type strains.</title>
        <authorList>
            <person name="Whitman W.B."/>
            <person name="Woyke T."/>
            <person name="Klenk H.P."/>
            <person name="Zhou Y."/>
            <person name="Lilburn T.G."/>
            <person name="Beck B.J."/>
            <person name="De Vos P."/>
            <person name="Vandamme P."/>
            <person name="Eisen J.A."/>
            <person name="Garrity G."/>
            <person name="Hugenholtz P."/>
            <person name="Kyrpides N.C."/>
        </authorList>
    </citation>
    <scope>NUCLEOTIDE SEQUENCE [LARGE SCALE GENOMIC DNA]</scope>
    <source>
        <strain evidence="1 2">CGMCC 1.7271</strain>
    </source>
</reference>
<dbReference type="InterPro" id="IPR011604">
    <property type="entry name" value="PDDEXK-like_dom_sf"/>
</dbReference>
<name>A0A562SD22_9BACT</name>
<dbReference type="Pfam" id="PF13366">
    <property type="entry name" value="PDDEXK_3"/>
    <property type="match status" value="1"/>
</dbReference>